<dbReference type="EMBL" id="JASGBQ010000014">
    <property type="protein sequence ID" value="MDI9242525.1"/>
    <property type="molecule type" value="Genomic_DNA"/>
</dbReference>
<dbReference type="GO" id="GO:0003700">
    <property type="term" value="F:DNA-binding transcription factor activity"/>
    <property type="evidence" value="ECO:0007669"/>
    <property type="project" value="InterPro"/>
</dbReference>
<reference evidence="5 6" key="1">
    <citation type="submission" date="2023-05" db="EMBL/GenBank/DDBJ databases">
        <title>[ruminococcus] sp. nov., isolated from a pig farm feces dump.</title>
        <authorList>
            <person name="Chang Y.-H."/>
        </authorList>
    </citation>
    <scope>NUCLEOTIDE SEQUENCE [LARGE SCALE GENOMIC DNA]</scope>
    <source>
        <strain evidence="5 6">YH-rum2234</strain>
    </source>
</reference>
<dbReference type="InterPro" id="IPR011663">
    <property type="entry name" value="UTRA"/>
</dbReference>
<dbReference type="RefSeq" id="WP_283230973.1">
    <property type="nucleotide sequence ID" value="NZ_JASGBQ010000014.1"/>
</dbReference>
<dbReference type="InterPro" id="IPR050679">
    <property type="entry name" value="Bact_HTH_transcr_reg"/>
</dbReference>
<keyword evidence="1" id="KW-0805">Transcription regulation</keyword>
<dbReference type="PANTHER" id="PTHR44846">
    <property type="entry name" value="MANNOSYL-D-GLYCERATE TRANSPORT/METABOLISM SYSTEM REPRESSOR MNGR-RELATED"/>
    <property type="match status" value="1"/>
</dbReference>
<comment type="caution">
    <text evidence="5">The sequence shown here is derived from an EMBL/GenBank/DDBJ whole genome shotgun (WGS) entry which is preliminary data.</text>
</comment>
<evidence type="ECO:0000313" key="5">
    <source>
        <dbReference type="EMBL" id="MDI9242525.1"/>
    </source>
</evidence>
<dbReference type="InterPro" id="IPR036388">
    <property type="entry name" value="WH-like_DNA-bd_sf"/>
</dbReference>
<proteinExistence type="predicted"/>
<keyword evidence="6" id="KW-1185">Reference proteome</keyword>
<evidence type="ECO:0000313" key="6">
    <source>
        <dbReference type="Proteomes" id="UP001300383"/>
    </source>
</evidence>
<evidence type="ECO:0000256" key="1">
    <source>
        <dbReference type="ARBA" id="ARBA00023015"/>
    </source>
</evidence>
<dbReference type="SUPFAM" id="SSF46785">
    <property type="entry name" value="Winged helix' DNA-binding domain"/>
    <property type="match status" value="1"/>
</dbReference>
<sequence length="252" mass="28675">MNPIYEKLKLDRSIPVPLYYQIKTFICSHIQDGSLTDGEAVPTEEELCTLLDVSRPTVRQAFSELVHEGYLNRIRSKGTYITHPKINSDFIQKIQNYNQETKGLGLVPDTKVLSLRTLPAVEEVARQLSLSEKDPVICLERLRYADGKPMVYVKTFLPEALCSAVLTEDLEQNSLYETLEARLNIRIGHLTRQIQAALADEYLAKLLGVAKDSAILYIVTVAYTEEGIPFEYSLASYRGDTYRMSVELHRER</sequence>
<dbReference type="Proteomes" id="UP001300383">
    <property type="component" value="Unassembled WGS sequence"/>
</dbReference>
<keyword evidence="2" id="KW-0238">DNA-binding</keyword>
<dbReference type="Pfam" id="PF00392">
    <property type="entry name" value="GntR"/>
    <property type="match status" value="1"/>
</dbReference>
<protein>
    <submittedName>
        <fullName evidence="5">GntR family transcriptional regulator</fullName>
    </submittedName>
</protein>
<dbReference type="InterPro" id="IPR036390">
    <property type="entry name" value="WH_DNA-bd_sf"/>
</dbReference>
<dbReference type="GO" id="GO:0003677">
    <property type="term" value="F:DNA binding"/>
    <property type="evidence" value="ECO:0007669"/>
    <property type="project" value="UniProtKB-KW"/>
</dbReference>
<dbReference type="GO" id="GO:0045892">
    <property type="term" value="P:negative regulation of DNA-templated transcription"/>
    <property type="evidence" value="ECO:0007669"/>
    <property type="project" value="TreeGrafter"/>
</dbReference>
<dbReference type="PROSITE" id="PS50949">
    <property type="entry name" value="HTH_GNTR"/>
    <property type="match status" value="1"/>
</dbReference>
<dbReference type="Gene3D" id="3.40.1410.10">
    <property type="entry name" value="Chorismate lyase-like"/>
    <property type="match status" value="1"/>
</dbReference>
<dbReference type="AlphaFoldDB" id="A0AAP4BAK2"/>
<evidence type="ECO:0000256" key="2">
    <source>
        <dbReference type="ARBA" id="ARBA00023125"/>
    </source>
</evidence>
<gene>
    <name evidence="5" type="ORF">QJ036_08600</name>
</gene>
<dbReference type="PRINTS" id="PR00035">
    <property type="entry name" value="HTHGNTR"/>
</dbReference>
<name>A0AAP4BAK2_9FIRM</name>
<evidence type="ECO:0000256" key="3">
    <source>
        <dbReference type="ARBA" id="ARBA00023163"/>
    </source>
</evidence>
<dbReference type="Pfam" id="PF07702">
    <property type="entry name" value="UTRA"/>
    <property type="match status" value="1"/>
</dbReference>
<dbReference type="SMART" id="SM00345">
    <property type="entry name" value="HTH_GNTR"/>
    <property type="match status" value="1"/>
</dbReference>
<dbReference type="SMART" id="SM00866">
    <property type="entry name" value="UTRA"/>
    <property type="match status" value="1"/>
</dbReference>
<dbReference type="CDD" id="cd07377">
    <property type="entry name" value="WHTH_GntR"/>
    <property type="match status" value="1"/>
</dbReference>
<evidence type="ECO:0000259" key="4">
    <source>
        <dbReference type="PROSITE" id="PS50949"/>
    </source>
</evidence>
<keyword evidence="3" id="KW-0804">Transcription</keyword>
<dbReference type="Gene3D" id="1.10.10.10">
    <property type="entry name" value="Winged helix-like DNA-binding domain superfamily/Winged helix DNA-binding domain"/>
    <property type="match status" value="1"/>
</dbReference>
<accession>A0AAP4BAK2</accession>
<organism evidence="5 6">
    <name type="scientific">Fusibacillus kribbianus</name>
    <dbReference type="NCBI Taxonomy" id="3044208"/>
    <lineage>
        <taxon>Bacteria</taxon>
        <taxon>Bacillati</taxon>
        <taxon>Bacillota</taxon>
        <taxon>Clostridia</taxon>
        <taxon>Lachnospirales</taxon>
        <taxon>Lachnospiraceae</taxon>
        <taxon>Fusibacillus</taxon>
    </lineage>
</organism>
<dbReference type="InterPro" id="IPR028978">
    <property type="entry name" value="Chorismate_lyase_/UTRA_dom_sf"/>
</dbReference>
<dbReference type="SUPFAM" id="SSF64288">
    <property type="entry name" value="Chorismate lyase-like"/>
    <property type="match status" value="1"/>
</dbReference>
<feature type="domain" description="HTH gntR-type" evidence="4">
    <location>
        <begin position="16"/>
        <end position="84"/>
    </location>
</feature>
<dbReference type="PANTHER" id="PTHR44846:SF1">
    <property type="entry name" value="MANNOSYL-D-GLYCERATE TRANSPORT_METABOLISM SYSTEM REPRESSOR MNGR-RELATED"/>
    <property type="match status" value="1"/>
</dbReference>
<dbReference type="InterPro" id="IPR000524">
    <property type="entry name" value="Tscrpt_reg_HTH_GntR"/>
</dbReference>